<evidence type="ECO:0000256" key="3">
    <source>
        <dbReference type="ARBA" id="ARBA00022452"/>
    </source>
</evidence>
<evidence type="ECO:0000313" key="15">
    <source>
        <dbReference type="Proteomes" id="UP000288361"/>
    </source>
</evidence>
<protein>
    <submittedName>
        <fullName evidence="14">TonB-dependent receptor</fullName>
    </submittedName>
</protein>
<keyword evidence="3 8" id="KW-1134">Transmembrane beta strand</keyword>
<feature type="region of interest" description="Disordered" evidence="10">
    <location>
        <begin position="534"/>
        <end position="556"/>
    </location>
</feature>
<dbReference type="PROSITE" id="PS52016">
    <property type="entry name" value="TONB_DEPENDENT_REC_3"/>
    <property type="match status" value="1"/>
</dbReference>
<keyword evidence="11" id="KW-0732">Signal</keyword>
<evidence type="ECO:0000256" key="6">
    <source>
        <dbReference type="ARBA" id="ARBA00023136"/>
    </source>
</evidence>
<evidence type="ECO:0000256" key="7">
    <source>
        <dbReference type="ARBA" id="ARBA00023237"/>
    </source>
</evidence>
<evidence type="ECO:0000256" key="4">
    <source>
        <dbReference type="ARBA" id="ARBA00022692"/>
    </source>
</evidence>
<evidence type="ECO:0000256" key="5">
    <source>
        <dbReference type="ARBA" id="ARBA00023077"/>
    </source>
</evidence>
<dbReference type="PANTHER" id="PTHR47234:SF2">
    <property type="entry name" value="TONB-DEPENDENT RECEPTOR"/>
    <property type="match status" value="1"/>
</dbReference>
<reference evidence="14 15" key="1">
    <citation type="journal article" date="2011" name="Front. Microbiol.">
        <title>Genomic signatures of strain selection and enhancement in Bacillus atrophaeus var. globigii, a historical biowarfare simulant.</title>
        <authorList>
            <person name="Gibbons H.S."/>
            <person name="Broomall S.M."/>
            <person name="McNew L.A."/>
            <person name="Daligault H."/>
            <person name="Chapman C."/>
            <person name="Bruce D."/>
            <person name="Karavis M."/>
            <person name="Krepps M."/>
            <person name="McGregor P.A."/>
            <person name="Hong C."/>
            <person name="Park K.H."/>
            <person name="Akmal A."/>
            <person name="Feldman A."/>
            <person name="Lin J.S."/>
            <person name="Chang W.E."/>
            <person name="Higgs B.W."/>
            <person name="Demirev P."/>
            <person name="Lindquist J."/>
            <person name="Liem A."/>
            <person name="Fochler E."/>
            <person name="Read T.D."/>
            <person name="Tapia R."/>
            <person name="Johnson S."/>
            <person name="Bishop-Lilly K.A."/>
            <person name="Detter C."/>
            <person name="Han C."/>
            <person name="Sozhamannan S."/>
            <person name="Rosenzweig C.N."/>
            <person name="Skowronski E.W."/>
        </authorList>
    </citation>
    <scope>NUCLEOTIDE SEQUENCE [LARGE SCALE GENOMIC DNA]</scope>
    <source>
        <strain evidence="14 15">TPS4-2</strain>
    </source>
</reference>
<feature type="domain" description="TonB-dependent receptor-like beta-barrel" evidence="12">
    <location>
        <begin position="387"/>
        <end position="902"/>
    </location>
</feature>
<dbReference type="InterPro" id="IPR012910">
    <property type="entry name" value="Plug_dom"/>
</dbReference>
<evidence type="ECO:0000313" key="14">
    <source>
        <dbReference type="EMBL" id="RUO60464.1"/>
    </source>
</evidence>
<keyword evidence="6 8" id="KW-0472">Membrane</keyword>
<keyword evidence="7 8" id="KW-0998">Cell outer membrane</keyword>
<dbReference type="Proteomes" id="UP000288361">
    <property type="component" value="Unassembled WGS sequence"/>
</dbReference>
<dbReference type="Pfam" id="PF07715">
    <property type="entry name" value="Plug"/>
    <property type="match status" value="1"/>
</dbReference>
<dbReference type="Gene3D" id="2.170.130.10">
    <property type="entry name" value="TonB-dependent receptor, plug domain"/>
    <property type="match status" value="1"/>
</dbReference>
<evidence type="ECO:0000259" key="13">
    <source>
        <dbReference type="Pfam" id="PF07715"/>
    </source>
</evidence>
<keyword evidence="4 8" id="KW-0812">Transmembrane</keyword>
<gene>
    <name evidence="14" type="ORF">CWI73_11910</name>
</gene>
<dbReference type="Gene3D" id="2.40.170.20">
    <property type="entry name" value="TonB-dependent receptor, beta-barrel domain"/>
    <property type="match status" value="1"/>
</dbReference>
<evidence type="ECO:0000256" key="8">
    <source>
        <dbReference type="PROSITE-ProRule" id="PRU01360"/>
    </source>
</evidence>
<feature type="domain" description="TonB-dependent receptor plug" evidence="13">
    <location>
        <begin position="48"/>
        <end position="165"/>
    </location>
</feature>
<keyword evidence="5 9" id="KW-0798">TonB box</keyword>
<evidence type="ECO:0000256" key="2">
    <source>
        <dbReference type="ARBA" id="ARBA00022448"/>
    </source>
</evidence>
<dbReference type="PANTHER" id="PTHR47234">
    <property type="match status" value="1"/>
</dbReference>
<dbReference type="InterPro" id="IPR000531">
    <property type="entry name" value="Beta-barrel_TonB"/>
</dbReference>
<proteinExistence type="inferred from homology"/>
<accession>A0A432YHP6</accession>
<evidence type="ECO:0000256" key="10">
    <source>
        <dbReference type="SAM" id="MobiDB-lite"/>
    </source>
</evidence>
<dbReference type="AlphaFoldDB" id="A0A432YHP6"/>
<keyword evidence="2 8" id="KW-0813">Transport</keyword>
<feature type="signal peptide" evidence="11">
    <location>
        <begin position="1"/>
        <end position="25"/>
    </location>
</feature>
<dbReference type="GO" id="GO:0009279">
    <property type="term" value="C:cell outer membrane"/>
    <property type="evidence" value="ECO:0007669"/>
    <property type="project" value="UniProtKB-SubCell"/>
</dbReference>
<sequence length="944" mass="102535">MNNKLFRRSMTALAVASTLSFPAVAQDNSADNNIEKIEVTGSRLSRTNMETPVPVTVIGRDDIVQTGAINVAQVLNMSPVAIAGSDQSNSAFTTATVGLNTTELRNMGAARTLVLLNGQRFVSGVDPSSGYAVDLNAIPTAMIERIEILKSASSAVYGSDAVAGVVNIITRKDFEGVEVNAQTGISGEHDRQTQTLNITTGKNWSDGNAWLSFGIDNDEGLKSVDRDFSARDSGIFNDENGNPFVGDAFSSYPTQGRVTVKDEDGITVGNYDADGSDYSGGLNRASARQLVTPLERRYVSAEIRQDLSSDLNVFGSVHWNSAQTKGSTIEPTPFNVGEDLWMNNRVDEPVAGLSVYSPLVPQELRDKLLSHGINDLGSQRIDFVRRMAEFGPRSTDVTRDTLRVASGFSYAIDYNWTWDNYFTWGRTNQEQLNGGQINTDRARLALDVIDDGNGNLVCASEIARMQGCVPLNMFGEGTISQAAVDYVATPAKATGTAEQFVVQSVVSGDLPIELSGGYMGLAVGLEYREEKGSYSPGDLAQTGASSTNKSEPTDGRFDTKDVFIETRLPVLMNWSIDAAARYSKHSASGSALTWNLGTEYEPIDSLKLRASAATAIRTPNISDLYSGVGETFARVYDPCEGVTATSEGNIDTNCRSIDSVNARIQSSGEFNLTDAETQGTGGFVGGNPNVQEETADTYSLGAIWQITDDLSATVDYYKIKVEDAISITSRNLVLERCYSVSPENFDPTCADQTLRSSSGVLVDVNSSSSNENIIRTSGVDVEMNYRTELGEGMFSADFIWNYTDEYSIESMYDGSTTYYAGEVTMPEQRANLNMAYTLGDVAVSWRLRHWDSSVDSLNGENYNYTTGQPYEAYNNVGSVTYHDISARYYMNDTYEFSVGIRNAFDKQPPILPQGSNSGSTGINTASEAYDVTGRYYFAGVTMRF</sequence>
<keyword evidence="14" id="KW-0675">Receptor</keyword>
<evidence type="ECO:0000256" key="11">
    <source>
        <dbReference type="SAM" id="SignalP"/>
    </source>
</evidence>
<dbReference type="EMBL" id="PIQA01000015">
    <property type="protein sequence ID" value="RUO60464.1"/>
    <property type="molecule type" value="Genomic_DNA"/>
</dbReference>
<evidence type="ECO:0000256" key="1">
    <source>
        <dbReference type="ARBA" id="ARBA00004571"/>
    </source>
</evidence>
<organism evidence="14 15">
    <name type="scientific">Idiomarina piscisalsi</name>
    <dbReference type="NCBI Taxonomy" id="1096243"/>
    <lineage>
        <taxon>Bacteria</taxon>
        <taxon>Pseudomonadati</taxon>
        <taxon>Pseudomonadota</taxon>
        <taxon>Gammaproteobacteria</taxon>
        <taxon>Alteromonadales</taxon>
        <taxon>Idiomarinaceae</taxon>
        <taxon>Idiomarina</taxon>
    </lineage>
</organism>
<dbReference type="Pfam" id="PF00593">
    <property type="entry name" value="TonB_dep_Rec_b-barrel"/>
    <property type="match status" value="1"/>
</dbReference>
<comment type="caution">
    <text evidence="14">The sequence shown here is derived from an EMBL/GenBank/DDBJ whole genome shotgun (WGS) entry which is preliminary data.</text>
</comment>
<dbReference type="InterPro" id="IPR039426">
    <property type="entry name" value="TonB-dep_rcpt-like"/>
</dbReference>
<evidence type="ECO:0000259" key="12">
    <source>
        <dbReference type="Pfam" id="PF00593"/>
    </source>
</evidence>
<feature type="chain" id="PRO_5019580145" evidence="11">
    <location>
        <begin position="26"/>
        <end position="944"/>
    </location>
</feature>
<comment type="similarity">
    <text evidence="8 9">Belongs to the TonB-dependent receptor family.</text>
</comment>
<dbReference type="SUPFAM" id="SSF56935">
    <property type="entry name" value="Porins"/>
    <property type="match status" value="1"/>
</dbReference>
<dbReference type="RefSeq" id="WP_126752989.1">
    <property type="nucleotide sequence ID" value="NZ_JBHUMT010000003.1"/>
</dbReference>
<dbReference type="InterPro" id="IPR036942">
    <property type="entry name" value="Beta-barrel_TonB_sf"/>
</dbReference>
<name>A0A432YHP6_9GAMM</name>
<comment type="subcellular location">
    <subcellularLocation>
        <location evidence="1 8">Cell outer membrane</location>
        <topology evidence="1 8">Multi-pass membrane protein</topology>
    </subcellularLocation>
</comment>
<evidence type="ECO:0000256" key="9">
    <source>
        <dbReference type="RuleBase" id="RU003357"/>
    </source>
</evidence>
<dbReference type="InterPro" id="IPR037066">
    <property type="entry name" value="Plug_dom_sf"/>
</dbReference>